<gene>
    <name evidence="2" type="ORF">METZ01_LOCUS65985</name>
</gene>
<accession>A0A381TC88</accession>
<proteinExistence type="inferred from homology"/>
<sequence length="253" mass="29605">MNRIEIEMSDLSDEFLQSIVSGIVEHIPFQNISMLTNEWIRPSKEMIKADMLSGMGGLCTVRNPFLHEFLRALGFEVRFVSSTMKEPNCHISLIVKIDDDNWWIDVGNGFPYIEPIKLGDDSVKSNWFMSYKLVYKDQRYYVYHKLNGKEWELNHHFSSKGVEYSTFDRMHELHYSVPGWGPFLTGLRVNRFWKNGGVMIRDERASSPDGETTLDSVIELESWLKRWFLKSGFTDCVELDKADKIWKLEQKGE</sequence>
<dbReference type="SUPFAM" id="SSF54001">
    <property type="entry name" value="Cysteine proteinases"/>
    <property type="match status" value="1"/>
</dbReference>
<dbReference type="GO" id="GO:0016407">
    <property type="term" value="F:acetyltransferase activity"/>
    <property type="evidence" value="ECO:0007669"/>
    <property type="project" value="InterPro"/>
</dbReference>
<dbReference type="Gene3D" id="3.30.2140.20">
    <property type="match status" value="1"/>
</dbReference>
<dbReference type="PANTHER" id="PTHR11786">
    <property type="entry name" value="N-HYDROXYARYLAMINE O-ACETYLTRANSFERASE"/>
    <property type="match status" value="1"/>
</dbReference>
<evidence type="ECO:0000256" key="1">
    <source>
        <dbReference type="ARBA" id="ARBA00006547"/>
    </source>
</evidence>
<evidence type="ECO:0008006" key="3">
    <source>
        <dbReference type="Google" id="ProtNLM"/>
    </source>
</evidence>
<dbReference type="PANTHER" id="PTHR11786:SF0">
    <property type="entry name" value="ARYLAMINE N-ACETYLTRANSFERASE 4-RELATED"/>
    <property type="match status" value="1"/>
</dbReference>
<dbReference type="EMBL" id="UINC01004276">
    <property type="protein sequence ID" value="SVA13131.1"/>
    <property type="molecule type" value="Genomic_DNA"/>
</dbReference>
<dbReference type="Pfam" id="PF00797">
    <property type="entry name" value="Acetyltransf_2"/>
    <property type="match status" value="1"/>
</dbReference>
<evidence type="ECO:0000313" key="2">
    <source>
        <dbReference type="EMBL" id="SVA13131.1"/>
    </source>
</evidence>
<reference evidence="2" key="1">
    <citation type="submission" date="2018-05" db="EMBL/GenBank/DDBJ databases">
        <authorList>
            <person name="Lanie J.A."/>
            <person name="Ng W.-L."/>
            <person name="Kazmierczak K.M."/>
            <person name="Andrzejewski T.M."/>
            <person name="Davidsen T.M."/>
            <person name="Wayne K.J."/>
            <person name="Tettelin H."/>
            <person name="Glass J.I."/>
            <person name="Rusch D."/>
            <person name="Podicherti R."/>
            <person name="Tsui H.-C.T."/>
            <person name="Winkler M.E."/>
        </authorList>
    </citation>
    <scope>NUCLEOTIDE SEQUENCE</scope>
</reference>
<dbReference type="InterPro" id="IPR038765">
    <property type="entry name" value="Papain-like_cys_pep_sf"/>
</dbReference>
<comment type="similarity">
    <text evidence="1">Belongs to the arylamine N-acetyltransferase family.</text>
</comment>
<dbReference type="AlphaFoldDB" id="A0A381TC88"/>
<organism evidence="2">
    <name type="scientific">marine metagenome</name>
    <dbReference type="NCBI Taxonomy" id="408172"/>
    <lineage>
        <taxon>unclassified sequences</taxon>
        <taxon>metagenomes</taxon>
        <taxon>ecological metagenomes</taxon>
    </lineage>
</organism>
<name>A0A381TC88_9ZZZZ</name>
<dbReference type="InterPro" id="IPR053710">
    <property type="entry name" value="Arylamine_NAT_domain_sf"/>
</dbReference>
<dbReference type="InterPro" id="IPR001447">
    <property type="entry name" value="Arylamine_N-AcTrfase"/>
</dbReference>
<protein>
    <recommendedName>
        <fullName evidence="3">Arylamine N-acetyltransferase</fullName>
    </recommendedName>
</protein>